<evidence type="ECO:0000259" key="14">
    <source>
        <dbReference type="Pfam" id="PF13733"/>
    </source>
</evidence>
<evidence type="ECO:0000256" key="10">
    <source>
        <dbReference type="ARBA" id="ARBA00023180"/>
    </source>
</evidence>
<dbReference type="PRINTS" id="PR02050">
    <property type="entry name" value="B14GALTRFASE"/>
</dbReference>
<dbReference type="Pfam" id="PF13733">
    <property type="entry name" value="Glyco_transf_7N"/>
    <property type="match status" value="1"/>
</dbReference>
<evidence type="ECO:0000256" key="5">
    <source>
        <dbReference type="ARBA" id="ARBA00022679"/>
    </source>
</evidence>
<evidence type="ECO:0000256" key="7">
    <source>
        <dbReference type="ARBA" id="ARBA00022968"/>
    </source>
</evidence>
<keyword evidence="15" id="KW-1185">Reference proteome</keyword>
<feature type="signal peptide" evidence="12">
    <location>
        <begin position="1"/>
        <end position="21"/>
    </location>
</feature>
<dbReference type="Pfam" id="PF02709">
    <property type="entry name" value="Glyco_transf_7C"/>
    <property type="match status" value="1"/>
</dbReference>
<dbReference type="GeneID" id="108560872"/>
<name>A0ABM1MHM0_NICVS</name>
<keyword evidence="4 11" id="KW-0328">Glycosyltransferase</keyword>
<feature type="domain" description="Galactosyltransferase C-terminal" evidence="13">
    <location>
        <begin position="186"/>
        <end position="263"/>
    </location>
</feature>
<dbReference type="InterPro" id="IPR027995">
    <property type="entry name" value="Galactosyl_T_N"/>
</dbReference>
<feature type="chain" id="PRO_5047433675" description="Beta-1,4-N-acetylgalactosaminyltransferase" evidence="12">
    <location>
        <begin position="22"/>
        <end position="308"/>
    </location>
</feature>
<keyword evidence="9" id="KW-0472">Membrane</keyword>
<comment type="pathway">
    <text evidence="2 11">Protein modification; protein glycosylation.</text>
</comment>
<evidence type="ECO:0000256" key="9">
    <source>
        <dbReference type="ARBA" id="ARBA00023136"/>
    </source>
</evidence>
<evidence type="ECO:0000256" key="1">
    <source>
        <dbReference type="ARBA" id="ARBA00004606"/>
    </source>
</evidence>
<dbReference type="InterPro" id="IPR029044">
    <property type="entry name" value="Nucleotide-diphossugar_trans"/>
</dbReference>
<accession>A0ABM1MHM0</accession>
<keyword evidence="5 11" id="KW-0808">Transferase</keyword>
<evidence type="ECO:0000256" key="8">
    <source>
        <dbReference type="ARBA" id="ARBA00022989"/>
    </source>
</evidence>
<feature type="domain" description="Galactosyltransferase N-terminal" evidence="14">
    <location>
        <begin position="82"/>
        <end position="182"/>
    </location>
</feature>
<evidence type="ECO:0000256" key="12">
    <source>
        <dbReference type="SAM" id="SignalP"/>
    </source>
</evidence>
<evidence type="ECO:0000259" key="13">
    <source>
        <dbReference type="Pfam" id="PF02709"/>
    </source>
</evidence>
<evidence type="ECO:0000256" key="2">
    <source>
        <dbReference type="ARBA" id="ARBA00004922"/>
    </source>
</evidence>
<sequence length="308" mass="36000">MLKQLIIVIVVFIIATTVYHPDRHAKHYDYIEDTEVLNELIPDPRIRKETNLGDCNYEEILLNNVEIYAGDVYKSYGFHLPNEGGEYRPANCNPLYRTAILVPYRNREEQLSIFINYIHHYLQKLLIHYKIFIVEQNNTGLFNRAKMFNVGALEAIKQNFSCLILHDVDLLPLSSGNIYACSKFPRHMSSSLDTFRFNLPYLGLMGGVISIQTNQFEAVNGMSNMYDGWGGEDDDFYTRLRNQDYIPYRFSPDLSKYTMLLHKKEKPSADRYEKLHNSLNRQMIDGLNSMKRDYGIKLRPLYTHIYAP</sequence>
<evidence type="ECO:0000256" key="11">
    <source>
        <dbReference type="RuleBase" id="RU368121"/>
    </source>
</evidence>
<keyword evidence="6" id="KW-0812">Transmembrane</keyword>
<proteinExistence type="inferred from homology"/>
<comment type="similarity">
    <text evidence="3 11">Belongs to the glycosyltransferase 7 family.</text>
</comment>
<keyword evidence="8" id="KW-1133">Transmembrane helix</keyword>
<evidence type="ECO:0000313" key="15">
    <source>
        <dbReference type="Proteomes" id="UP000695000"/>
    </source>
</evidence>
<keyword evidence="7 11" id="KW-0735">Signal-anchor</keyword>
<organism evidence="15 16">
    <name type="scientific">Nicrophorus vespilloides</name>
    <name type="common">Boreal carrion beetle</name>
    <dbReference type="NCBI Taxonomy" id="110193"/>
    <lineage>
        <taxon>Eukaryota</taxon>
        <taxon>Metazoa</taxon>
        <taxon>Ecdysozoa</taxon>
        <taxon>Arthropoda</taxon>
        <taxon>Hexapoda</taxon>
        <taxon>Insecta</taxon>
        <taxon>Pterygota</taxon>
        <taxon>Neoptera</taxon>
        <taxon>Endopterygota</taxon>
        <taxon>Coleoptera</taxon>
        <taxon>Polyphaga</taxon>
        <taxon>Staphyliniformia</taxon>
        <taxon>Silphidae</taxon>
        <taxon>Nicrophorinae</taxon>
        <taxon>Nicrophorus</taxon>
    </lineage>
</organism>
<dbReference type="PANTHER" id="PTHR19300:SF48">
    <property type="entry name" value="BETA-1,4-N-ACETYLGALACTOSAMINYLTRANSFERASE"/>
    <property type="match status" value="1"/>
</dbReference>
<evidence type="ECO:0000313" key="16">
    <source>
        <dbReference type="RefSeq" id="XP_017774070.1"/>
    </source>
</evidence>
<dbReference type="RefSeq" id="XP_017774070.1">
    <property type="nucleotide sequence ID" value="XM_017918581.1"/>
</dbReference>
<dbReference type="InterPro" id="IPR003859">
    <property type="entry name" value="Galactosyl_T"/>
</dbReference>
<gene>
    <name evidence="16" type="primary">LOC108560872</name>
</gene>
<evidence type="ECO:0000256" key="4">
    <source>
        <dbReference type="ARBA" id="ARBA00022676"/>
    </source>
</evidence>
<keyword evidence="12" id="KW-0732">Signal</keyword>
<evidence type="ECO:0000256" key="6">
    <source>
        <dbReference type="ARBA" id="ARBA00022692"/>
    </source>
</evidence>
<protein>
    <recommendedName>
        <fullName evidence="11">Beta-1,4-N-acetylgalactosaminyltransferase</fullName>
        <ecNumber evidence="11">2.4.1.-</ecNumber>
    </recommendedName>
    <alternativeName>
        <fullName evidence="11">Beta-4-GalNAcT</fullName>
    </alternativeName>
</protein>
<keyword evidence="11" id="KW-0479">Metal-binding</keyword>
<dbReference type="Gene3D" id="3.90.550.10">
    <property type="entry name" value="Spore Coat Polysaccharide Biosynthesis Protein SpsA, Chain A"/>
    <property type="match status" value="1"/>
</dbReference>
<dbReference type="SUPFAM" id="SSF53448">
    <property type="entry name" value="Nucleotide-diphospho-sugar transferases"/>
    <property type="match status" value="1"/>
</dbReference>
<keyword evidence="11" id="KW-0464">Manganese</keyword>
<dbReference type="PANTHER" id="PTHR19300">
    <property type="entry name" value="BETA-1,4-GALACTOSYLTRANSFERASE"/>
    <property type="match status" value="1"/>
</dbReference>
<evidence type="ECO:0000256" key="3">
    <source>
        <dbReference type="ARBA" id="ARBA00005735"/>
    </source>
</evidence>
<reference evidence="16" key="1">
    <citation type="submission" date="2025-08" db="UniProtKB">
        <authorList>
            <consortium name="RefSeq"/>
        </authorList>
    </citation>
    <scope>IDENTIFICATION</scope>
    <source>
        <tissue evidence="16">Whole Larva</tissue>
    </source>
</reference>
<comment type="function">
    <text evidence="11">Catalyzes the transfer of galactose onto proteins or lipids.</text>
</comment>
<comment type="cofactor">
    <cofactor evidence="11">
        <name>Mn(2+)</name>
        <dbReference type="ChEBI" id="CHEBI:29035"/>
    </cofactor>
</comment>
<comment type="subcellular location">
    <subcellularLocation>
        <location evidence="1 11">Membrane</location>
        <topology evidence="1 11">Single-pass type II membrane protein</topology>
    </subcellularLocation>
</comment>
<keyword evidence="10 11" id="KW-0325">Glycoprotein</keyword>
<dbReference type="InterPro" id="IPR027791">
    <property type="entry name" value="Galactosyl_T_C"/>
</dbReference>
<dbReference type="Proteomes" id="UP000695000">
    <property type="component" value="Unplaced"/>
</dbReference>
<dbReference type="EC" id="2.4.1.-" evidence="11"/>